<dbReference type="EMBL" id="VZOJ01000091">
    <property type="protein sequence ID" value="KAB0634795.1"/>
    <property type="molecule type" value="Genomic_DNA"/>
</dbReference>
<feature type="non-terminal residue" evidence="2">
    <location>
        <position position="52"/>
    </location>
</feature>
<evidence type="ECO:0000313" key="2">
    <source>
        <dbReference type="EMBL" id="KAB0634795.1"/>
    </source>
</evidence>
<evidence type="ECO:0000313" key="3">
    <source>
        <dbReference type="Proteomes" id="UP000430232"/>
    </source>
</evidence>
<sequence>MRIHRDRPPPASASPGGRLRHPLSARVARAALFAALLVVCAAVAAPGAAAPA</sequence>
<comment type="caution">
    <text evidence="2">The sequence shown here is derived from an EMBL/GenBank/DDBJ whole genome shotgun (WGS) entry which is preliminary data.</text>
</comment>
<dbReference type="AlphaFoldDB" id="A0A6H9SN05"/>
<keyword evidence="3" id="KW-1185">Reference proteome</keyword>
<reference evidence="2 3" key="1">
    <citation type="submission" date="2019-09" db="EMBL/GenBank/DDBJ databases">
        <title>Draft genome sequences of 48 bacterial type strains from the CCUG.</title>
        <authorList>
            <person name="Tunovic T."/>
            <person name="Pineiro-Iglesias B."/>
            <person name="Unosson C."/>
            <person name="Inganas E."/>
            <person name="Ohlen M."/>
            <person name="Cardew S."/>
            <person name="Jensie-Markopoulos S."/>
            <person name="Salva-Serra F."/>
            <person name="Jaen-Luchoro D."/>
            <person name="Karlsson R."/>
            <person name="Svensson-Stadler L."/>
            <person name="Chun J."/>
            <person name="Moore E."/>
        </authorList>
    </citation>
    <scope>NUCLEOTIDE SEQUENCE [LARGE SCALE GENOMIC DNA]</scope>
    <source>
        <strain evidence="2 3">CCUG 54555</strain>
    </source>
</reference>
<evidence type="ECO:0000256" key="1">
    <source>
        <dbReference type="SAM" id="MobiDB-lite"/>
    </source>
</evidence>
<protein>
    <submittedName>
        <fullName evidence="2">Nodulation protein NfeD</fullName>
    </submittedName>
</protein>
<name>A0A6H9SN05_9BURK</name>
<accession>A0A6H9SN05</accession>
<feature type="region of interest" description="Disordered" evidence="1">
    <location>
        <begin position="1"/>
        <end position="20"/>
    </location>
</feature>
<organism evidence="2 3">
    <name type="scientific">Burkholderia latens</name>
    <dbReference type="NCBI Taxonomy" id="488446"/>
    <lineage>
        <taxon>Bacteria</taxon>
        <taxon>Pseudomonadati</taxon>
        <taxon>Pseudomonadota</taxon>
        <taxon>Betaproteobacteria</taxon>
        <taxon>Burkholderiales</taxon>
        <taxon>Burkholderiaceae</taxon>
        <taxon>Burkholderia</taxon>
        <taxon>Burkholderia cepacia complex</taxon>
    </lineage>
</organism>
<dbReference type="Proteomes" id="UP000430232">
    <property type="component" value="Unassembled WGS sequence"/>
</dbReference>
<gene>
    <name evidence="2" type="ORF">F7R21_25570</name>
</gene>
<proteinExistence type="predicted"/>